<dbReference type="InterPro" id="IPR002637">
    <property type="entry name" value="RdgB/HAM1"/>
</dbReference>
<dbReference type="PATRIC" id="fig|1114972.6.peg.476"/>
<dbReference type="RefSeq" id="WP_017261640.1">
    <property type="nucleotide sequence ID" value="NZ_AUAW01000001.1"/>
</dbReference>
<evidence type="ECO:0000313" key="2">
    <source>
        <dbReference type="EMBL" id="KRL57456.1"/>
    </source>
</evidence>
<dbReference type="OrthoDB" id="2142580at2"/>
<keyword evidence="1" id="KW-0378">Hydrolase</keyword>
<dbReference type="STRING" id="1114972.FD35_GL000477"/>
<dbReference type="InterPro" id="IPR029001">
    <property type="entry name" value="ITPase-like_fam"/>
</dbReference>
<gene>
    <name evidence="2" type="ORF">FD35_GL000477</name>
</gene>
<dbReference type="AlphaFoldDB" id="A0A0R1RK11"/>
<dbReference type="eggNOG" id="COG0127">
    <property type="taxonomic scope" value="Bacteria"/>
</dbReference>
<dbReference type="Gene3D" id="3.90.950.10">
    <property type="match status" value="1"/>
</dbReference>
<protein>
    <recommendedName>
        <fullName evidence="4">Ham1 family protein</fullName>
    </recommendedName>
</protein>
<keyword evidence="3" id="KW-1185">Reference proteome</keyword>
<proteinExistence type="predicted"/>
<dbReference type="SUPFAM" id="SSF52972">
    <property type="entry name" value="ITPase-like"/>
    <property type="match status" value="1"/>
</dbReference>
<accession>A0A0R1RK11</accession>
<organism evidence="2 3">
    <name type="scientific">Furfurilactobacillus rossiae DSM 15814</name>
    <dbReference type="NCBI Taxonomy" id="1114972"/>
    <lineage>
        <taxon>Bacteria</taxon>
        <taxon>Bacillati</taxon>
        <taxon>Bacillota</taxon>
        <taxon>Bacilli</taxon>
        <taxon>Lactobacillales</taxon>
        <taxon>Lactobacillaceae</taxon>
        <taxon>Furfurilactobacillus</taxon>
    </lineage>
</organism>
<dbReference type="EMBL" id="AZFF01000001">
    <property type="protein sequence ID" value="KRL57456.1"/>
    <property type="molecule type" value="Genomic_DNA"/>
</dbReference>
<evidence type="ECO:0000256" key="1">
    <source>
        <dbReference type="ARBA" id="ARBA00022801"/>
    </source>
</evidence>
<dbReference type="Proteomes" id="UP000051999">
    <property type="component" value="Unassembled WGS sequence"/>
</dbReference>
<reference evidence="2 3" key="1">
    <citation type="journal article" date="2015" name="Genome Announc.">
        <title>Expanding the biotechnology potential of lactobacilli through comparative genomics of 213 strains and associated genera.</title>
        <authorList>
            <person name="Sun Z."/>
            <person name="Harris H.M."/>
            <person name="McCann A."/>
            <person name="Guo C."/>
            <person name="Argimon S."/>
            <person name="Zhang W."/>
            <person name="Yang X."/>
            <person name="Jeffery I.B."/>
            <person name="Cooney J.C."/>
            <person name="Kagawa T.F."/>
            <person name="Liu W."/>
            <person name="Song Y."/>
            <person name="Salvetti E."/>
            <person name="Wrobel A."/>
            <person name="Rasinkangas P."/>
            <person name="Parkhill J."/>
            <person name="Rea M.C."/>
            <person name="O'Sullivan O."/>
            <person name="Ritari J."/>
            <person name="Douillard F.P."/>
            <person name="Paul Ross R."/>
            <person name="Yang R."/>
            <person name="Briner A.E."/>
            <person name="Felis G.E."/>
            <person name="de Vos W.M."/>
            <person name="Barrangou R."/>
            <person name="Klaenhammer T.R."/>
            <person name="Caufield P.W."/>
            <person name="Cui Y."/>
            <person name="Zhang H."/>
            <person name="O'Toole P.W."/>
        </authorList>
    </citation>
    <scope>NUCLEOTIDE SEQUENCE [LARGE SCALE GENOMIC DNA]</scope>
    <source>
        <strain evidence="2 3">DSM 15814</strain>
    </source>
</reference>
<sequence>MTNPLFVAATNNRQKFAELARTFAFFGQTIRPYWTYLGRLQFPKEGTADFKNNAEGKATFIQQRLPEVTVVADDSGLFVDALPDHFGVTTMRELSAHAHDDAAMNRYILRLLGTQTNRHAMLTTTLTVLSHDGQWLTATGQRRFQIPFVPVGQYSVGFDRIMWDSKTGLTLAQLPNQARIPFTPRGIAVPKLLAELR</sequence>
<evidence type="ECO:0008006" key="4">
    <source>
        <dbReference type="Google" id="ProtNLM"/>
    </source>
</evidence>
<evidence type="ECO:0000313" key="3">
    <source>
        <dbReference type="Proteomes" id="UP000051999"/>
    </source>
</evidence>
<dbReference type="GO" id="GO:0009143">
    <property type="term" value="P:nucleoside triphosphate catabolic process"/>
    <property type="evidence" value="ECO:0007669"/>
    <property type="project" value="InterPro"/>
</dbReference>
<dbReference type="Pfam" id="PF01725">
    <property type="entry name" value="Ham1p_like"/>
    <property type="match status" value="1"/>
</dbReference>
<name>A0A0R1RK11_9LACO</name>
<dbReference type="GO" id="GO:0047429">
    <property type="term" value="F:nucleoside triphosphate diphosphatase activity"/>
    <property type="evidence" value="ECO:0007669"/>
    <property type="project" value="InterPro"/>
</dbReference>
<comment type="caution">
    <text evidence="2">The sequence shown here is derived from an EMBL/GenBank/DDBJ whole genome shotgun (WGS) entry which is preliminary data.</text>
</comment>